<evidence type="ECO:0000256" key="3">
    <source>
        <dbReference type="ARBA" id="ARBA00022630"/>
    </source>
</evidence>
<dbReference type="AlphaFoldDB" id="A0A3Q9G4D1"/>
<dbReference type="InterPro" id="IPR036188">
    <property type="entry name" value="FAD/NAD-bd_sf"/>
</dbReference>
<dbReference type="Gene3D" id="3.30.560.10">
    <property type="entry name" value="Glucose Oxidase, domain 3"/>
    <property type="match status" value="1"/>
</dbReference>
<dbReference type="GO" id="GO:0019285">
    <property type="term" value="P:glycine betaine biosynthetic process from choline"/>
    <property type="evidence" value="ECO:0007669"/>
    <property type="project" value="UniProtKB-UniRule"/>
</dbReference>
<accession>A0A3Q9G4D1</accession>
<dbReference type="Proteomes" id="UP000280344">
    <property type="component" value="Chromosome"/>
</dbReference>
<dbReference type="NCBIfam" id="TIGR01810">
    <property type="entry name" value="betA"/>
    <property type="match status" value="1"/>
</dbReference>
<evidence type="ECO:0000256" key="10">
    <source>
        <dbReference type="SAM" id="MobiDB-lite"/>
    </source>
</evidence>
<dbReference type="Pfam" id="PF00732">
    <property type="entry name" value="GMC_oxred_N"/>
    <property type="match status" value="1"/>
</dbReference>
<dbReference type="PROSITE" id="PS00623">
    <property type="entry name" value="GMC_OXRED_1"/>
    <property type="match status" value="1"/>
</dbReference>
<dbReference type="OrthoDB" id="9785276at2"/>
<dbReference type="NCBIfam" id="NF002550">
    <property type="entry name" value="PRK02106.1"/>
    <property type="match status" value="1"/>
</dbReference>
<keyword evidence="4 7" id="KW-0274">FAD</keyword>
<dbReference type="InterPro" id="IPR007867">
    <property type="entry name" value="GMC_OxRtase_C"/>
</dbReference>
<organism evidence="12 13">
    <name type="scientific">Flaviflexus ciconiae</name>
    <dbReference type="NCBI Taxonomy" id="2496867"/>
    <lineage>
        <taxon>Bacteria</taxon>
        <taxon>Bacillati</taxon>
        <taxon>Actinomycetota</taxon>
        <taxon>Actinomycetes</taxon>
        <taxon>Actinomycetales</taxon>
        <taxon>Actinomycetaceae</taxon>
        <taxon>Flaviflexus</taxon>
    </lineage>
</organism>
<dbReference type="RefSeq" id="WP_126704201.1">
    <property type="nucleotide sequence ID" value="NZ_CP034593.1"/>
</dbReference>
<dbReference type="GO" id="GO:0050660">
    <property type="term" value="F:flavin adenine dinucleotide binding"/>
    <property type="evidence" value="ECO:0007669"/>
    <property type="project" value="InterPro"/>
</dbReference>
<feature type="binding site" evidence="7">
    <location>
        <position position="85"/>
    </location>
    <ligand>
        <name>FAD</name>
        <dbReference type="ChEBI" id="CHEBI:57692"/>
    </ligand>
</feature>
<comment type="pathway">
    <text evidence="9">Amine and polyamine biosynthesis; betaine biosynthesis via choline pathway; betaine aldehyde from choline (cytochrome c reductase route): step 1/1.</text>
</comment>
<evidence type="ECO:0000256" key="4">
    <source>
        <dbReference type="ARBA" id="ARBA00022827"/>
    </source>
</evidence>
<dbReference type="InterPro" id="IPR012132">
    <property type="entry name" value="GMC_OxRdtase"/>
</dbReference>
<dbReference type="GO" id="GO:0008812">
    <property type="term" value="F:choline dehydrogenase activity"/>
    <property type="evidence" value="ECO:0007669"/>
    <property type="project" value="UniProtKB-UniRule"/>
</dbReference>
<evidence type="ECO:0000256" key="8">
    <source>
        <dbReference type="RuleBase" id="RU003968"/>
    </source>
</evidence>
<dbReference type="KEGG" id="flh:EJ997_08700"/>
<keyword evidence="3 8" id="KW-0285">Flavoprotein</keyword>
<dbReference type="SUPFAM" id="SSF54373">
    <property type="entry name" value="FAD-linked reductases, C-terminal domain"/>
    <property type="match status" value="1"/>
</dbReference>
<keyword evidence="5 12" id="KW-0560">Oxidoreductase</keyword>
<dbReference type="SUPFAM" id="SSF51905">
    <property type="entry name" value="FAD/NAD(P)-binding domain"/>
    <property type="match status" value="1"/>
</dbReference>
<sequence length="579" mass="64161">MAHYDYVIVGGGSAGSVLANRLSADESTKVLVLEAGRSDWKMDPLIHMPAALMFPSGNPLYDWRYASEPEPHMFGRRISHTRGKVLGGSSSINGMIFQRGNPLDYERWAGDEGMEGWDYAHTLPYFKRMENCLSGADAWRGGSGPLVLTRGPADTPLFGAFLEATQQAGYPPTDDVNGYRQEGFGKFDRNVHKTRRLSASRAYLHPVMYRKNLSVETNAFVTELVTQGTRITGVKYLKFGKQKKQVTAGEVILAGGAFNSPQLLQLTGIGDPEKLGKVGVNTLVDLPGVGSNMQDHLEVYLQYKSKEPVGIGAWLNYGLAPIIGADWLFRRKGVGTSNHFEAGGFIRSNEDVAYPNQMFHFLPIAVRYDGQKSESKYGYQVHIGPMYSDVRGTLDIKSTDPFEHPALRFNYLSTENDRREWVEMVRSARNILNQEAFDPFNGGEMSPGFDTQTDDEILDWVRRDAETALHPSCTAKMGKDDMSVVDPDTMKVHGTEGLRVVDASVFPYITNGNIYAPTMMVAEKASDLIAGNHVLEPLTDVPYYQAKKGMPLYPEGDPRNDGWNARTDIPSAETATARK</sequence>
<dbReference type="EMBL" id="CP034593">
    <property type="protein sequence ID" value="AZQ77398.1"/>
    <property type="molecule type" value="Genomic_DNA"/>
</dbReference>
<gene>
    <name evidence="12" type="primary">betA</name>
    <name evidence="12" type="ORF">EJ997_08700</name>
</gene>
<evidence type="ECO:0000256" key="2">
    <source>
        <dbReference type="ARBA" id="ARBA00010790"/>
    </source>
</evidence>
<evidence type="ECO:0000256" key="1">
    <source>
        <dbReference type="ARBA" id="ARBA00001974"/>
    </source>
</evidence>
<evidence type="ECO:0000256" key="6">
    <source>
        <dbReference type="NCBIfam" id="TIGR01810"/>
    </source>
</evidence>
<evidence type="ECO:0000256" key="7">
    <source>
        <dbReference type="PIRSR" id="PIRSR000137-2"/>
    </source>
</evidence>
<dbReference type="InterPro" id="IPR011533">
    <property type="entry name" value="BetA"/>
</dbReference>
<name>A0A3Q9G4D1_9ACTO</name>
<dbReference type="Pfam" id="PF05199">
    <property type="entry name" value="GMC_oxred_C"/>
    <property type="match status" value="1"/>
</dbReference>
<evidence type="ECO:0000256" key="9">
    <source>
        <dbReference type="RuleBase" id="RU003969"/>
    </source>
</evidence>
<dbReference type="UniPathway" id="UPA00529">
    <property type="reaction ID" value="UER00385"/>
</dbReference>
<keyword evidence="13" id="KW-1185">Reference proteome</keyword>
<comment type="cofactor">
    <cofactor evidence="1 7">
        <name>FAD</name>
        <dbReference type="ChEBI" id="CHEBI:57692"/>
    </cofactor>
</comment>
<comment type="similarity">
    <text evidence="2 8">Belongs to the GMC oxidoreductase family.</text>
</comment>
<evidence type="ECO:0000313" key="13">
    <source>
        <dbReference type="Proteomes" id="UP000280344"/>
    </source>
</evidence>
<reference evidence="12 13" key="1">
    <citation type="submission" date="2018-12" db="EMBL/GenBank/DDBJ databases">
        <title>Complete genome sequence of Flaviflexus sp. H23T48.</title>
        <authorList>
            <person name="Bae J.-W."/>
            <person name="Lee J.-Y."/>
        </authorList>
    </citation>
    <scope>NUCLEOTIDE SEQUENCE [LARGE SCALE GENOMIC DNA]</scope>
    <source>
        <strain evidence="12 13">H23T48</strain>
    </source>
</reference>
<dbReference type="EC" id="1.1.99.1" evidence="6 9"/>
<protein>
    <recommendedName>
        <fullName evidence="6 9">Choline dehydrogenase</fullName>
        <ecNumber evidence="6 9">1.1.99.1</ecNumber>
    </recommendedName>
</protein>
<dbReference type="PIRSF" id="PIRSF000137">
    <property type="entry name" value="Alcohol_oxidase"/>
    <property type="match status" value="1"/>
</dbReference>
<proteinExistence type="inferred from homology"/>
<evidence type="ECO:0000256" key="5">
    <source>
        <dbReference type="ARBA" id="ARBA00023002"/>
    </source>
</evidence>
<dbReference type="InterPro" id="IPR000172">
    <property type="entry name" value="GMC_OxRdtase_N"/>
</dbReference>
<evidence type="ECO:0000259" key="11">
    <source>
        <dbReference type="PROSITE" id="PS00623"/>
    </source>
</evidence>
<feature type="domain" description="Glucose-methanol-choline oxidoreductase N-terminal" evidence="11">
    <location>
        <begin position="83"/>
        <end position="106"/>
    </location>
</feature>
<evidence type="ECO:0000313" key="12">
    <source>
        <dbReference type="EMBL" id="AZQ77398.1"/>
    </source>
</evidence>
<dbReference type="GO" id="GO:0016020">
    <property type="term" value="C:membrane"/>
    <property type="evidence" value="ECO:0007669"/>
    <property type="project" value="TreeGrafter"/>
</dbReference>
<dbReference type="Gene3D" id="3.50.50.60">
    <property type="entry name" value="FAD/NAD(P)-binding domain"/>
    <property type="match status" value="1"/>
</dbReference>
<comment type="catalytic activity">
    <reaction evidence="9">
        <text>choline + A = betaine aldehyde + AH2</text>
        <dbReference type="Rhea" id="RHEA:17433"/>
        <dbReference type="ChEBI" id="CHEBI:13193"/>
        <dbReference type="ChEBI" id="CHEBI:15354"/>
        <dbReference type="ChEBI" id="CHEBI:15710"/>
        <dbReference type="ChEBI" id="CHEBI:17499"/>
        <dbReference type="EC" id="1.1.99.1"/>
    </reaction>
</comment>
<dbReference type="PANTHER" id="PTHR11552:SF147">
    <property type="entry name" value="CHOLINE DEHYDROGENASE, MITOCHONDRIAL"/>
    <property type="match status" value="1"/>
</dbReference>
<feature type="region of interest" description="Disordered" evidence="10">
    <location>
        <begin position="554"/>
        <end position="579"/>
    </location>
</feature>
<dbReference type="PANTHER" id="PTHR11552">
    <property type="entry name" value="GLUCOSE-METHANOL-CHOLINE GMC OXIDOREDUCTASE"/>
    <property type="match status" value="1"/>
</dbReference>
<feature type="binding site" evidence="7">
    <location>
        <position position="221"/>
    </location>
    <ligand>
        <name>FAD</name>
        <dbReference type="ChEBI" id="CHEBI:57692"/>
    </ligand>
</feature>